<reference evidence="2" key="2">
    <citation type="submission" date="2021-05" db="UniProtKB">
        <authorList>
            <consortium name="EnsemblPlants"/>
        </authorList>
    </citation>
    <scope>IDENTIFICATION</scope>
    <source>
        <strain evidence="2">subsp. malaccensis</strain>
    </source>
</reference>
<dbReference type="EMBL" id="HG996471">
    <property type="protein sequence ID" value="CAG1845026.1"/>
    <property type="molecule type" value="Genomic_DNA"/>
</dbReference>
<accession>A0A804JBM4</accession>
<dbReference type="AlphaFoldDB" id="A0A804JBM4"/>
<dbReference type="Gramene" id="Ma06_t01960.1">
    <property type="protein sequence ID" value="Ma06_p01960.1"/>
    <property type="gene ID" value="Ma06_g01960"/>
</dbReference>
<keyword evidence="3" id="KW-1185">Reference proteome</keyword>
<reference evidence="1" key="1">
    <citation type="submission" date="2021-03" db="EMBL/GenBank/DDBJ databases">
        <authorList>
            <consortium name="Genoscope - CEA"/>
            <person name="William W."/>
        </authorList>
    </citation>
    <scope>NUCLEOTIDE SEQUENCE</scope>
    <source>
        <strain evidence="1">Doubled-haploid Pahang</strain>
    </source>
</reference>
<name>A0A804JBM4_MUSAM</name>
<gene>
    <name evidence="1" type="ORF">GSMUA_148210.1</name>
</gene>
<dbReference type="EnsemblPlants" id="Ma06_t01960.1">
    <property type="protein sequence ID" value="Ma06_p01960.1"/>
    <property type="gene ID" value="Ma06_g01960"/>
</dbReference>
<dbReference type="InParanoid" id="A0A804JBM4"/>
<evidence type="ECO:0000313" key="2">
    <source>
        <dbReference type="EnsemblPlants" id="Ma06_p01960.1"/>
    </source>
</evidence>
<dbReference type="Proteomes" id="UP000012960">
    <property type="component" value="Unplaced"/>
</dbReference>
<organism evidence="2 3">
    <name type="scientific">Musa acuminata subsp. malaccensis</name>
    <name type="common">Wild banana</name>
    <name type="synonym">Musa malaccensis</name>
    <dbReference type="NCBI Taxonomy" id="214687"/>
    <lineage>
        <taxon>Eukaryota</taxon>
        <taxon>Viridiplantae</taxon>
        <taxon>Streptophyta</taxon>
        <taxon>Embryophyta</taxon>
        <taxon>Tracheophyta</taxon>
        <taxon>Spermatophyta</taxon>
        <taxon>Magnoliopsida</taxon>
        <taxon>Liliopsida</taxon>
        <taxon>Zingiberales</taxon>
        <taxon>Musaceae</taxon>
        <taxon>Musa</taxon>
    </lineage>
</organism>
<dbReference type="PANTHER" id="PTHR36886:SF3">
    <property type="entry name" value="PROTEIN FRIGIDA-ESSENTIAL 1"/>
    <property type="match status" value="1"/>
</dbReference>
<evidence type="ECO:0000313" key="3">
    <source>
        <dbReference type="Proteomes" id="UP000012960"/>
    </source>
</evidence>
<sequence>MSLIRTCGGEIHGLAQFRNDDNLLASKNSSKEHFQQSHFPLDDSYSSGLTSSVSFSFDNSLHSFWSTPRMELLHLFSEAGIMLTYVSPPFGAEHGDTHGTSNVEYLGAFCTFSSPVIKSSSESQYDPLVDSIGPPKVGILTSVSPRVIMNTMSSQHVLGDHILGYIASEGIIVDKGEDVKESKAVKIFHTALVDFVKELLKTIWKEGHSSRDAHKMIVKKAAEKVLNALQPHHVPIDRVDKGSSFGIQTKSLKGYGGASLSLDSISSVSDGEISSWFLLQLSPEHELLSAAAAAAANSNSGLNPATIRAFCFGASSISKFHAYYYSLPCNFCCSICNFHFFSHLFCSR</sequence>
<evidence type="ECO:0000313" key="1">
    <source>
        <dbReference type="EMBL" id="CAG1845026.1"/>
    </source>
</evidence>
<proteinExistence type="predicted"/>
<protein>
    <submittedName>
        <fullName evidence="1">(wild Malaysian banana) hypothetical protein</fullName>
    </submittedName>
</protein>
<dbReference type="PANTHER" id="PTHR36886">
    <property type="entry name" value="PROTEIN FRIGIDA-ESSENTIAL 1"/>
    <property type="match status" value="1"/>
</dbReference>
<dbReference type="InterPro" id="IPR052650">
    <property type="entry name" value="Zinc_finger_CCCH"/>
</dbReference>